<dbReference type="GO" id="GO:0006820">
    <property type="term" value="P:monoatomic anion transport"/>
    <property type="evidence" value="ECO:0007669"/>
    <property type="project" value="TreeGrafter"/>
</dbReference>
<evidence type="ECO:0000313" key="10">
    <source>
        <dbReference type="Proteomes" id="UP000005205"/>
    </source>
</evidence>
<evidence type="ECO:0008006" key="11">
    <source>
        <dbReference type="Google" id="ProtNLM"/>
    </source>
</evidence>
<dbReference type="STRING" id="12957.A0A158NP38"/>
<accession>A0A158NP38</accession>
<feature type="compositionally biased region" description="Acidic residues" evidence="7">
    <location>
        <begin position="265"/>
        <end position="274"/>
    </location>
</feature>
<evidence type="ECO:0000256" key="1">
    <source>
        <dbReference type="ARBA" id="ARBA00004141"/>
    </source>
</evidence>
<keyword evidence="10" id="KW-1185">Reference proteome</keyword>
<keyword evidence="4" id="KW-0769">Symport</keyword>
<dbReference type="KEGG" id="acep:105622490"/>
<dbReference type="eggNOG" id="KOG2532">
    <property type="taxonomic scope" value="Eukaryota"/>
</dbReference>
<dbReference type="EMBL" id="ADTU01022017">
    <property type="status" value="NOT_ANNOTATED_CDS"/>
    <property type="molecule type" value="Genomic_DNA"/>
</dbReference>
<feature type="transmembrane region" description="Helical" evidence="8">
    <location>
        <begin position="125"/>
        <end position="153"/>
    </location>
</feature>
<name>A0A158NP38_ATTCE</name>
<dbReference type="GO" id="GO:0015293">
    <property type="term" value="F:symporter activity"/>
    <property type="evidence" value="ECO:0007669"/>
    <property type="project" value="UniProtKB-KW"/>
</dbReference>
<dbReference type="FunFam" id="1.20.1250.20:FF:000003">
    <property type="entry name" value="Solute carrier family 17 member 3"/>
    <property type="match status" value="1"/>
</dbReference>
<proteinExistence type="predicted"/>
<feature type="transmembrane region" description="Helical" evidence="8">
    <location>
        <begin position="81"/>
        <end position="104"/>
    </location>
</feature>
<keyword evidence="5 8" id="KW-1133">Transmembrane helix</keyword>
<dbReference type="SUPFAM" id="SSF103473">
    <property type="entry name" value="MFS general substrate transporter"/>
    <property type="match status" value="1"/>
</dbReference>
<dbReference type="InParanoid" id="A0A158NP38"/>
<feature type="transmembrane region" description="Helical" evidence="8">
    <location>
        <begin position="43"/>
        <end position="61"/>
    </location>
</feature>
<dbReference type="PANTHER" id="PTHR11662:SF336">
    <property type="entry name" value="LP19554P"/>
    <property type="match status" value="1"/>
</dbReference>
<dbReference type="Proteomes" id="UP000005205">
    <property type="component" value="Unassembled WGS sequence"/>
</dbReference>
<dbReference type="InterPro" id="IPR011701">
    <property type="entry name" value="MFS"/>
</dbReference>
<gene>
    <name evidence="9" type="primary">105622490</name>
</gene>
<sequence length="274" mass="29959">MADAVCFSGILVTGVSRRTVSSVSTSNAKVQLPVKAVVTSPPFLVLLWAHFANMWGIYFIATNGPKYTLEVLGFNMKSGGAITGLPYIARLGAGVLFAAAGDYVRRKNFLSLGWIRKIFMLFSHMGPAICLVIMTYVGCDATAAIIMLILALAFNGAACQTSLQNHQDLAPNYAGSLYGIMNTFGSFPGFIIPPIIGALTNERNGVEEWRIMFWISAIVFTSATFLFWLFGSAEIQPWNDSTHTKVSTVSEEEKQINNTMKDGTDTEIEENERL</sequence>
<dbReference type="EnsemblMetazoa" id="XM_012203906.1">
    <property type="protein sequence ID" value="XP_012059296.1"/>
    <property type="gene ID" value="LOC105622490"/>
</dbReference>
<dbReference type="InterPro" id="IPR036259">
    <property type="entry name" value="MFS_trans_sf"/>
</dbReference>
<evidence type="ECO:0000256" key="7">
    <source>
        <dbReference type="SAM" id="MobiDB-lite"/>
    </source>
</evidence>
<reference evidence="9" key="2">
    <citation type="submission" date="2016-04" db="UniProtKB">
        <authorList>
            <consortium name="EnsemblMetazoa"/>
        </authorList>
    </citation>
    <scope>IDENTIFICATION</scope>
</reference>
<dbReference type="InterPro" id="IPR050382">
    <property type="entry name" value="MFS_Na/Anion_cotransporter"/>
</dbReference>
<evidence type="ECO:0000256" key="3">
    <source>
        <dbReference type="ARBA" id="ARBA00022692"/>
    </source>
</evidence>
<feature type="transmembrane region" description="Helical" evidence="8">
    <location>
        <begin position="173"/>
        <end position="199"/>
    </location>
</feature>
<feature type="region of interest" description="Disordered" evidence="7">
    <location>
        <begin position="253"/>
        <end position="274"/>
    </location>
</feature>
<dbReference type="Pfam" id="PF07690">
    <property type="entry name" value="MFS_1"/>
    <property type="match status" value="1"/>
</dbReference>
<evidence type="ECO:0000256" key="6">
    <source>
        <dbReference type="ARBA" id="ARBA00023136"/>
    </source>
</evidence>
<comment type="subcellular location">
    <subcellularLocation>
        <location evidence="1">Membrane</location>
        <topology evidence="1">Multi-pass membrane protein</topology>
    </subcellularLocation>
</comment>
<dbReference type="GO" id="GO:0016020">
    <property type="term" value="C:membrane"/>
    <property type="evidence" value="ECO:0007669"/>
    <property type="project" value="UniProtKB-SubCell"/>
</dbReference>
<evidence type="ECO:0000256" key="5">
    <source>
        <dbReference type="ARBA" id="ARBA00022989"/>
    </source>
</evidence>
<evidence type="ECO:0000256" key="4">
    <source>
        <dbReference type="ARBA" id="ARBA00022847"/>
    </source>
</evidence>
<keyword evidence="2" id="KW-0813">Transport</keyword>
<evidence type="ECO:0000256" key="2">
    <source>
        <dbReference type="ARBA" id="ARBA00022448"/>
    </source>
</evidence>
<keyword evidence="6 8" id="KW-0472">Membrane</keyword>
<dbReference type="OrthoDB" id="2985014at2759"/>
<dbReference type="EMBL" id="ADTU01022018">
    <property type="status" value="NOT_ANNOTATED_CDS"/>
    <property type="molecule type" value="Genomic_DNA"/>
</dbReference>
<evidence type="ECO:0000313" key="9">
    <source>
        <dbReference type="EnsemblMetazoa" id="XP_012059296.1"/>
    </source>
</evidence>
<dbReference type="PANTHER" id="PTHR11662">
    <property type="entry name" value="SOLUTE CARRIER FAMILY 17"/>
    <property type="match status" value="1"/>
</dbReference>
<protein>
    <recommendedName>
        <fullName evidence="11">Major facilitator superfamily (MFS) profile domain-containing protein</fullName>
    </recommendedName>
</protein>
<dbReference type="AlphaFoldDB" id="A0A158NP38"/>
<evidence type="ECO:0000256" key="8">
    <source>
        <dbReference type="SAM" id="Phobius"/>
    </source>
</evidence>
<feature type="transmembrane region" description="Helical" evidence="8">
    <location>
        <begin position="211"/>
        <end position="230"/>
    </location>
</feature>
<reference evidence="10" key="1">
    <citation type="journal article" date="2011" name="PLoS Genet.">
        <title>The genome sequence of the leaf-cutter ant Atta cephalotes reveals insights into its obligate symbiotic lifestyle.</title>
        <authorList>
            <person name="Suen G."/>
            <person name="Teiling C."/>
            <person name="Li L."/>
            <person name="Holt C."/>
            <person name="Abouheif E."/>
            <person name="Bornberg-Bauer E."/>
            <person name="Bouffard P."/>
            <person name="Caldera E.J."/>
            <person name="Cash E."/>
            <person name="Cavanaugh A."/>
            <person name="Denas O."/>
            <person name="Elhaik E."/>
            <person name="Fave M.J."/>
            <person name="Gadau J."/>
            <person name="Gibson J.D."/>
            <person name="Graur D."/>
            <person name="Grubbs K.J."/>
            <person name="Hagen D.E."/>
            <person name="Harkins T.T."/>
            <person name="Helmkampf M."/>
            <person name="Hu H."/>
            <person name="Johnson B.R."/>
            <person name="Kim J."/>
            <person name="Marsh S.E."/>
            <person name="Moeller J.A."/>
            <person name="Munoz-Torres M.C."/>
            <person name="Murphy M.C."/>
            <person name="Naughton M.C."/>
            <person name="Nigam S."/>
            <person name="Overson R."/>
            <person name="Rajakumar R."/>
            <person name="Reese J.T."/>
            <person name="Scott J.J."/>
            <person name="Smith C.R."/>
            <person name="Tao S."/>
            <person name="Tsutsui N.D."/>
            <person name="Viljakainen L."/>
            <person name="Wissler L."/>
            <person name="Yandell M.D."/>
            <person name="Zimmer F."/>
            <person name="Taylor J."/>
            <person name="Slater S.C."/>
            <person name="Clifton S.W."/>
            <person name="Warren W.C."/>
            <person name="Elsik C.G."/>
            <person name="Smith C.D."/>
            <person name="Weinstock G.M."/>
            <person name="Gerardo N.M."/>
            <person name="Currie C.R."/>
        </authorList>
    </citation>
    <scope>NUCLEOTIDE SEQUENCE [LARGE SCALE GENOMIC DNA]</scope>
</reference>
<dbReference type="Gene3D" id="1.20.1250.20">
    <property type="entry name" value="MFS general substrate transporter like domains"/>
    <property type="match status" value="1"/>
</dbReference>
<keyword evidence="3 8" id="KW-0812">Transmembrane</keyword>
<organism evidence="9 10">
    <name type="scientific">Atta cephalotes</name>
    <name type="common">Leafcutter ant</name>
    <dbReference type="NCBI Taxonomy" id="12957"/>
    <lineage>
        <taxon>Eukaryota</taxon>
        <taxon>Metazoa</taxon>
        <taxon>Ecdysozoa</taxon>
        <taxon>Arthropoda</taxon>
        <taxon>Hexapoda</taxon>
        <taxon>Insecta</taxon>
        <taxon>Pterygota</taxon>
        <taxon>Neoptera</taxon>
        <taxon>Endopterygota</taxon>
        <taxon>Hymenoptera</taxon>
        <taxon>Apocrita</taxon>
        <taxon>Aculeata</taxon>
        <taxon>Formicoidea</taxon>
        <taxon>Formicidae</taxon>
        <taxon>Myrmicinae</taxon>
        <taxon>Atta</taxon>
    </lineage>
</organism>